<gene>
    <name evidence="7" type="ORF">APAL1065_LOCUS9956</name>
</gene>
<keyword evidence="3 6" id="KW-0812">Transmembrane</keyword>
<dbReference type="AlphaFoldDB" id="A0A7S2Y995"/>
<proteinExistence type="predicted"/>
<feature type="transmembrane region" description="Helical" evidence="6">
    <location>
        <begin position="110"/>
        <end position="129"/>
    </location>
</feature>
<feature type="transmembrane region" description="Helical" evidence="6">
    <location>
        <begin position="144"/>
        <end position="163"/>
    </location>
</feature>
<organism evidence="7">
    <name type="scientific">Entomoneis paludosa</name>
    <dbReference type="NCBI Taxonomy" id="265537"/>
    <lineage>
        <taxon>Eukaryota</taxon>
        <taxon>Sar</taxon>
        <taxon>Stramenopiles</taxon>
        <taxon>Ochrophyta</taxon>
        <taxon>Bacillariophyta</taxon>
        <taxon>Bacillariophyceae</taxon>
        <taxon>Bacillariophycidae</taxon>
        <taxon>Entomoneidaceae</taxon>
        <taxon>Entomoneis</taxon>
    </lineage>
</organism>
<feature type="transmembrane region" description="Helical" evidence="6">
    <location>
        <begin position="252"/>
        <end position="274"/>
    </location>
</feature>
<evidence type="ECO:0008006" key="8">
    <source>
        <dbReference type="Google" id="ProtNLM"/>
    </source>
</evidence>
<sequence length="315" mass="34856">MCLAGYFLVYFGVPETLPEEKRREFRIGEVVYSCYRSCCQSIVEIVQSISSWIHPTTEYQSPLSNNEEEHSLENGSINYQPDVQKHIHDDDKPATIRSLWSRPSTRQHMLIYWLYSFLVISVDEVFPLFCISKESGLGIQEQRIGNLLTATGLCYLVMQYVVLTKLVESYGFYKALRIGALCSIPVVCLIPLSLLTNMGAEIGTLTWSSLSFLGLVYATTRVFSSVVFSTITMTTNRTVPSHHRATMNGLSMLGGSLAKAAGPAFAGVLFSVSVGTIPPPYGSVVVYGIISLMGVGLYMQATRLEEPSLDEIEGK</sequence>
<protein>
    <recommendedName>
        <fullName evidence="8">Major facilitator superfamily (MFS) profile domain-containing protein</fullName>
    </recommendedName>
</protein>
<dbReference type="Gene3D" id="1.20.1250.20">
    <property type="entry name" value="MFS general substrate transporter like domains"/>
    <property type="match status" value="1"/>
</dbReference>
<evidence type="ECO:0000256" key="3">
    <source>
        <dbReference type="ARBA" id="ARBA00022692"/>
    </source>
</evidence>
<accession>A0A7S2Y995</accession>
<dbReference type="PANTHER" id="PTHR23504">
    <property type="entry name" value="MAJOR FACILITATOR SUPERFAMILY DOMAIN-CONTAINING PROTEIN 10"/>
    <property type="match status" value="1"/>
</dbReference>
<dbReference type="InterPro" id="IPR036259">
    <property type="entry name" value="MFS_trans_sf"/>
</dbReference>
<dbReference type="Pfam" id="PF07690">
    <property type="entry name" value="MFS_1"/>
    <property type="match status" value="1"/>
</dbReference>
<evidence type="ECO:0000256" key="5">
    <source>
        <dbReference type="ARBA" id="ARBA00023136"/>
    </source>
</evidence>
<comment type="subcellular location">
    <subcellularLocation>
        <location evidence="1">Membrane</location>
        <topology evidence="1">Multi-pass membrane protein</topology>
    </subcellularLocation>
</comment>
<dbReference type="GO" id="GO:0022857">
    <property type="term" value="F:transmembrane transporter activity"/>
    <property type="evidence" value="ECO:0007669"/>
    <property type="project" value="InterPro"/>
</dbReference>
<dbReference type="EMBL" id="HBHT01014963">
    <property type="protein sequence ID" value="CAD9961163.1"/>
    <property type="molecule type" value="Transcribed_RNA"/>
</dbReference>
<dbReference type="SUPFAM" id="SSF103473">
    <property type="entry name" value="MFS general substrate transporter"/>
    <property type="match status" value="1"/>
</dbReference>
<keyword evidence="4 6" id="KW-1133">Transmembrane helix</keyword>
<reference evidence="7" key="1">
    <citation type="submission" date="2021-01" db="EMBL/GenBank/DDBJ databases">
        <authorList>
            <person name="Corre E."/>
            <person name="Pelletier E."/>
            <person name="Niang G."/>
            <person name="Scheremetjew M."/>
            <person name="Finn R."/>
            <person name="Kale V."/>
            <person name="Holt S."/>
            <person name="Cochrane G."/>
            <person name="Meng A."/>
            <person name="Brown T."/>
            <person name="Cohen L."/>
        </authorList>
    </citation>
    <scope>NUCLEOTIDE SEQUENCE</scope>
    <source>
        <strain evidence="7">CCMP125</strain>
    </source>
</reference>
<evidence type="ECO:0000256" key="6">
    <source>
        <dbReference type="SAM" id="Phobius"/>
    </source>
</evidence>
<evidence type="ECO:0000313" key="7">
    <source>
        <dbReference type="EMBL" id="CAD9961163.1"/>
    </source>
</evidence>
<evidence type="ECO:0000256" key="2">
    <source>
        <dbReference type="ARBA" id="ARBA00022448"/>
    </source>
</evidence>
<feature type="transmembrane region" description="Helical" evidence="6">
    <location>
        <begin position="207"/>
        <end position="231"/>
    </location>
</feature>
<feature type="transmembrane region" description="Helical" evidence="6">
    <location>
        <begin position="280"/>
        <end position="299"/>
    </location>
</feature>
<dbReference type="InterPro" id="IPR011701">
    <property type="entry name" value="MFS"/>
</dbReference>
<feature type="transmembrane region" description="Helical" evidence="6">
    <location>
        <begin position="175"/>
        <end position="195"/>
    </location>
</feature>
<dbReference type="GO" id="GO:0016020">
    <property type="term" value="C:membrane"/>
    <property type="evidence" value="ECO:0007669"/>
    <property type="project" value="UniProtKB-SubCell"/>
</dbReference>
<evidence type="ECO:0000256" key="4">
    <source>
        <dbReference type="ARBA" id="ARBA00022989"/>
    </source>
</evidence>
<dbReference type="PANTHER" id="PTHR23504:SF15">
    <property type="entry name" value="MAJOR FACILITATOR SUPERFAMILY (MFS) PROFILE DOMAIN-CONTAINING PROTEIN"/>
    <property type="match status" value="1"/>
</dbReference>
<evidence type="ECO:0000256" key="1">
    <source>
        <dbReference type="ARBA" id="ARBA00004141"/>
    </source>
</evidence>
<keyword evidence="5 6" id="KW-0472">Membrane</keyword>
<keyword evidence="2" id="KW-0813">Transport</keyword>
<name>A0A7S2Y995_9STRA</name>